<reference evidence="3" key="1">
    <citation type="submission" date="2016-10" db="EMBL/GenBank/DDBJ databases">
        <authorList>
            <person name="Varghese N."/>
            <person name="Submissions S."/>
        </authorList>
    </citation>
    <scope>NUCLEOTIDE SEQUENCE [LARGE SCALE GENOMIC DNA]</scope>
    <source>
        <strain evidence="3">OV426</strain>
    </source>
</reference>
<feature type="region of interest" description="Disordered" evidence="1">
    <location>
        <begin position="36"/>
        <end position="56"/>
    </location>
</feature>
<dbReference type="Pfam" id="PF17001">
    <property type="entry name" value="T3SS_basalb_I"/>
    <property type="match status" value="1"/>
</dbReference>
<dbReference type="EMBL" id="FOVG01000001">
    <property type="protein sequence ID" value="SFN42538.1"/>
    <property type="molecule type" value="Genomic_DNA"/>
</dbReference>
<proteinExistence type="predicted"/>
<dbReference type="InterPro" id="IPR012670">
    <property type="entry name" value="T3SS_YscI/HrpB"/>
</dbReference>
<dbReference type="OrthoDB" id="7063739at2"/>
<evidence type="ECO:0000313" key="3">
    <source>
        <dbReference type="Proteomes" id="UP000198968"/>
    </source>
</evidence>
<accession>A0A1I4YX40</accession>
<organism evidence="2 3">
    <name type="scientific">Candidatus Pantoea varia</name>
    <dbReference type="NCBI Taxonomy" id="1881036"/>
    <lineage>
        <taxon>Bacteria</taxon>
        <taxon>Pseudomonadati</taxon>
        <taxon>Pseudomonadota</taxon>
        <taxon>Gammaproteobacteria</taxon>
        <taxon>Enterobacterales</taxon>
        <taxon>Erwiniaceae</taxon>
        <taxon>Pantoea</taxon>
    </lineage>
</organism>
<dbReference type="Proteomes" id="UP000198968">
    <property type="component" value="Unassembled WGS sequence"/>
</dbReference>
<keyword evidence="3" id="KW-1185">Reference proteome</keyword>
<evidence type="ECO:0000313" key="2">
    <source>
        <dbReference type="EMBL" id="SFN42538.1"/>
    </source>
</evidence>
<protein>
    <submittedName>
        <fullName evidence="2">Type III secretion system major needle protein, YscF/MxiH/PrgI family</fullName>
    </submittedName>
</protein>
<evidence type="ECO:0000256" key="1">
    <source>
        <dbReference type="SAM" id="MobiDB-lite"/>
    </source>
</evidence>
<dbReference type="AlphaFoldDB" id="A0A1I4YX40"/>
<gene>
    <name evidence="2" type="ORF">SAMN05428971_1393</name>
</gene>
<dbReference type="RefSeq" id="WP_090961935.1">
    <property type="nucleotide sequence ID" value="NZ_FOVG01000001.1"/>
</dbReference>
<sequence>MKVSQSSLLTSEPVPSVEMYQEAPAAEDIQWFNAKLNGPAPDSSQMSSSEPGVVGNILQSLSGNQRAQKEAFNDLRVASRSSSAEDFSRANAQLSDYYIQSLMNAKVIAKTVQSVDKLSNLQ</sequence>
<name>A0A1I4YX40_9GAMM</name>
<dbReference type="GO" id="GO:0030254">
    <property type="term" value="P:protein secretion by the type III secretion system"/>
    <property type="evidence" value="ECO:0007669"/>
    <property type="project" value="InterPro"/>
</dbReference>